<feature type="transmembrane region" description="Helical" evidence="1">
    <location>
        <begin position="342"/>
        <end position="370"/>
    </location>
</feature>
<feature type="transmembrane region" description="Helical" evidence="1">
    <location>
        <begin position="316"/>
        <end position="336"/>
    </location>
</feature>
<sequence length="410" mass="47117">MIPRSWSYYILYIATSFSFATLVLVLAVYPLTSWKQAMTTSRPWRGDMGFGRFVIRGSRREDGGSTITPFAYAWRRSDPTAWTHASAWGGYIVHQLGQWYIITRVFRQRAAETGAASSSSSPLQYASTYRWWNWAMVYLNVSMAFYKLIQSHLFYDGLAIDVSEAITQGSVIMILVVALILAIPRRGIAFGYPQKPITSLAYNIVWQFIKKYHAYMISLGTVMNFHYHPAEGTLAHHGGFVYQCLLLWQSSNFLHTSHRNKYWVLFLELWVLLHGSVTAYFQLGSGWQIFFYGFLVVFVANQIYDTGILSRRSSAGWWQPAVVYLLFILLVVFGFGKDDHRYYRVLFIPVAEFLAVLYCLGMGCVGYYWIQRYPSHRVFAVCLMYTLTGAGVILSLAYILAGHLRVFNDY</sequence>
<accession>A0A163JBN1</accession>
<evidence type="ECO:0000313" key="3">
    <source>
        <dbReference type="Proteomes" id="UP000078561"/>
    </source>
</evidence>
<dbReference type="EMBL" id="LT553219">
    <property type="protein sequence ID" value="SAM00480.1"/>
    <property type="molecule type" value="Genomic_DNA"/>
</dbReference>
<evidence type="ECO:0000256" key="1">
    <source>
        <dbReference type="SAM" id="Phobius"/>
    </source>
</evidence>
<keyword evidence="1" id="KW-1133">Transmembrane helix</keyword>
<dbReference type="InParanoid" id="A0A163JBN1"/>
<dbReference type="Proteomes" id="UP000078561">
    <property type="component" value="Unassembled WGS sequence"/>
</dbReference>
<protein>
    <submittedName>
        <fullName evidence="2">Uncharacterized protein</fullName>
    </submittedName>
</protein>
<keyword evidence="1" id="KW-0472">Membrane</keyword>
<feature type="transmembrane region" description="Helical" evidence="1">
    <location>
        <begin position="287"/>
        <end position="304"/>
    </location>
</feature>
<dbReference type="STRING" id="4829.A0A163JBN1"/>
<gene>
    <name evidence="2" type="primary">ABSGL_06168.1 scaffold 7705</name>
</gene>
<feature type="transmembrane region" description="Helical" evidence="1">
    <location>
        <begin position="6"/>
        <end position="29"/>
    </location>
</feature>
<evidence type="ECO:0000313" key="2">
    <source>
        <dbReference type="EMBL" id="SAM00480.1"/>
    </source>
</evidence>
<feature type="transmembrane region" description="Helical" evidence="1">
    <location>
        <begin position="382"/>
        <end position="401"/>
    </location>
</feature>
<dbReference type="OrthoDB" id="9986409at2759"/>
<dbReference type="OMA" id="FLHKSHR"/>
<organism evidence="2">
    <name type="scientific">Absidia glauca</name>
    <name type="common">Pin mould</name>
    <dbReference type="NCBI Taxonomy" id="4829"/>
    <lineage>
        <taxon>Eukaryota</taxon>
        <taxon>Fungi</taxon>
        <taxon>Fungi incertae sedis</taxon>
        <taxon>Mucoromycota</taxon>
        <taxon>Mucoromycotina</taxon>
        <taxon>Mucoromycetes</taxon>
        <taxon>Mucorales</taxon>
        <taxon>Cunninghamellaceae</taxon>
        <taxon>Absidia</taxon>
    </lineage>
</organism>
<feature type="transmembrane region" description="Helical" evidence="1">
    <location>
        <begin position="131"/>
        <end position="149"/>
    </location>
</feature>
<proteinExistence type="predicted"/>
<name>A0A163JBN1_ABSGL</name>
<dbReference type="AlphaFoldDB" id="A0A163JBN1"/>
<reference evidence="2" key="1">
    <citation type="submission" date="2016-04" db="EMBL/GenBank/DDBJ databases">
        <authorList>
            <person name="Evans L.H."/>
            <person name="Alamgir A."/>
            <person name="Owens N."/>
            <person name="Weber N.D."/>
            <person name="Virtaneva K."/>
            <person name="Barbian K."/>
            <person name="Babar A."/>
            <person name="Rosenke K."/>
        </authorList>
    </citation>
    <scope>NUCLEOTIDE SEQUENCE [LARGE SCALE GENOMIC DNA]</scope>
    <source>
        <strain evidence="2">CBS 101.48</strain>
    </source>
</reference>
<feature type="transmembrane region" description="Helical" evidence="1">
    <location>
        <begin position="165"/>
        <end position="183"/>
    </location>
</feature>
<feature type="transmembrane region" description="Helical" evidence="1">
    <location>
        <begin position="262"/>
        <end position="281"/>
    </location>
</feature>
<keyword evidence="3" id="KW-1185">Reference proteome</keyword>
<keyword evidence="1" id="KW-0812">Transmembrane</keyword>